<evidence type="ECO:0000256" key="2">
    <source>
        <dbReference type="SAM" id="SignalP"/>
    </source>
</evidence>
<evidence type="ECO:0000256" key="1">
    <source>
        <dbReference type="ARBA" id="ARBA00022729"/>
    </source>
</evidence>
<dbReference type="Pfam" id="PF18962">
    <property type="entry name" value="Por_Secre_tail"/>
    <property type="match status" value="1"/>
</dbReference>
<name>A0ABY9XS74_9FLAO</name>
<dbReference type="RefSeq" id="WP_415865401.1">
    <property type="nucleotide sequence ID" value="NZ_CP134537.1"/>
</dbReference>
<dbReference type="NCBIfam" id="TIGR04183">
    <property type="entry name" value="Por_Secre_tail"/>
    <property type="match status" value="1"/>
</dbReference>
<sequence>MKKIYSSIFILTTAFGLNAQITLTNATSSPRIGDTFTYTTIPNYTFNVEQSGANQTWDFSSATGTVDAFSYIALSNAQEPTSFPLSNIVAHSSVTNSESYYSSSNTVLAIEGLLSTGVARLIYSDKQEFLKYPITYNDVFNETFSGNLENIAAGQTFIRTGTTQINADGFGTLILPYTTVNNVLRIKITNTYSDTFSGFPVSNGSDTIFVWYNANTNNFIASATKSYANDTFVISQATYLNESDLVLGINDYKTTENQLSIYSNPNNNYILVKNNTNKSSSIYIYDTRGRIIKTANIVKGENRINTSSLNSGLYIVKYEKDAIVHTKKIIIK</sequence>
<proteinExistence type="predicted"/>
<evidence type="ECO:0000313" key="5">
    <source>
        <dbReference type="Proteomes" id="UP001302806"/>
    </source>
</evidence>
<feature type="domain" description="Secretion system C-terminal sorting" evidence="3">
    <location>
        <begin position="261"/>
        <end position="331"/>
    </location>
</feature>
<feature type="signal peptide" evidence="2">
    <location>
        <begin position="1"/>
        <end position="19"/>
    </location>
</feature>
<dbReference type="InterPro" id="IPR026444">
    <property type="entry name" value="Secre_tail"/>
</dbReference>
<dbReference type="Proteomes" id="UP001302806">
    <property type="component" value="Chromosome"/>
</dbReference>
<gene>
    <name evidence="4" type="ORF">RHP51_17285</name>
</gene>
<protein>
    <submittedName>
        <fullName evidence="4">T9SS type A sorting domain-containing protein</fullName>
    </submittedName>
</protein>
<keyword evidence="1 2" id="KW-0732">Signal</keyword>
<dbReference type="EMBL" id="CP134537">
    <property type="protein sequence ID" value="WNH08802.1"/>
    <property type="molecule type" value="Genomic_DNA"/>
</dbReference>
<feature type="chain" id="PRO_5045898565" evidence="2">
    <location>
        <begin position="20"/>
        <end position="332"/>
    </location>
</feature>
<evidence type="ECO:0000313" key="4">
    <source>
        <dbReference type="EMBL" id="WNH08802.1"/>
    </source>
</evidence>
<evidence type="ECO:0000259" key="3">
    <source>
        <dbReference type="Pfam" id="PF18962"/>
    </source>
</evidence>
<organism evidence="4 5">
    <name type="scientific">Thalassobellus suaedae</name>
    <dbReference type="NCBI Taxonomy" id="3074124"/>
    <lineage>
        <taxon>Bacteria</taxon>
        <taxon>Pseudomonadati</taxon>
        <taxon>Bacteroidota</taxon>
        <taxon>Flavobacteriia</taxon>
        <taxon>Flavobacteriales</taxon>
        <taxon>Flavobacteriaceae</taxon>
        <taxon>Thalassobellus</taxon>
    </lineage>
</organism>
<reference evidence="4 5" key="1">
    <citation type="submission" date="2023-09" db="EMBL/GenBank/DDBJ databases">
        <title>Thalassobella suaedae gen. nov., sp. nov., a marine bacterium of the family Flavobacteriaceae isolated from a halophyte Suaeda japonica.</title>
        <authorList>
            <person name="Lee S.Y."/>
            <person name="Hwang C.Y."/>
        </authorList>
    </citation>
    <scope>NUCLEOTIDE SEQUENCE [LARGE SCALE GENOMIC DNA]</scope>
    <source>
        <strain evidence="4 5">HL-DH14</strain>
    </source>
</reference>
<accession>A0ABY9XS74</accession>